<gene>
    <name evidence="2" type="ORF">PRUPE_5G026400</name>
</gene>
<evidence type="ECO:0000256" key="1">
    <source>
        <dbReference type="SAM" id="MobiDB-lite"/>
    </source>
</evidence>
<feature type="region of interest" description="Disordered" evidence="1">
    <location>
        <begin position="1"/>
        <end position="43"/>
    </location>
</feature>
<protein>
    <recommendedName>
        <fullName evidence="4">Endonuclease/exonuclease/phosphatase domain-containing protein</fullName>
    </recommendedName>
</protein>
<dbReference type="PANTHER" id="PTHR35218">
    <property type="entry name" value="RNASE H DOMAIN-CONTAINING PROTEIN"/>
    <property type="match status" value="1"/>
</dbReference>
<dbReference type="EMBL" id="CM007655">
    <property type="protein sequence ID" value="ONI05850.1"/>
    <property type="molecule type" value="Genomic_DNA"/>
</dbReference>
<accession>M5W9Y2</accession>
<proteinExistence type="predicted"/>
<feature type="compositionally biased region" description="Polar residues" evidence="1">
    <location>
        <begin position="1"/>
        <end position="10"/>
    </location>
</feature>
<dbReference type="Gene3D" id="3.60.10.10">
    <property type="entry name" value="Endonuclease/exonuclease/phosphatase"/>
    <property type="match status" value="1"/>
</dbReference>
<dbReference type="AlphaFoldDB" id="M5W9Y2"/>
<sequence length="206" mass="22642">MQGSGKQLDSSTKEANDAKEKHAFANGKKKVGRPKKSLNNITDSKVNAAQNGDVLGTKTKLHETGVAVSKTPRLKTRISYKLSAPVLHHHTYVHAHNNKEGNSANGSLMNMQVVVPNAESSLTFGHQPPNISLSAGIRNPKEGEGWLFTMVYGSPCNTKREALWQHLDSVAKAHQYPWLIMGDFNEYLFAHEKHSPRSSFRAGCGK</sequence>
<feature type="compositionally biased region" description="Basic and acidic residues" evidence="1">
    <location>
        <begin position="11"/>
        <end position="23"/>
    </location>
</feature>
<dbReference type="Gramene" id="ONI05850">
    <property type="protein sequence ID" value="ONI05850"/>
    <property type="gene ID" value="PRUPE_5G026400"/>
</dbReference>
<name>M5W9Y2_PRUPE</name>
<evidence type="ECO:0000313" key="3">
    <source>
        <dbReference type="Proteomes" id="UP000006882"/>
    </source>
</evidence>
<evidence type="ECO:0008006" key="4">
    <source>
        <dbReference type="Google" id="ProtNLM"/>
    </source>
</evidence>
<dbReference type="HOGENOM" id="CLU_1333880_0_0_1"/>
<dbReference type="Proteomes" id="UP000006882">
    <property type="component" value="Chromosome G5"/>
</dbReference>
<organism evidence="2 3">
    <name type="scientific">Prunus persica</name>
    <name type="common">Peach</name>
    <name type="synonym">Amygdalus persica</name>
    <dbReference type="NCBI Taxonomy" id="3760"/>
    <lineage>
        <taxon>Eukaryota</taxon>
        <taxon>Viridiplantae</taxon>
        <taxon>Streptophyta</taxon>
        <taxon>Embryophyta</taxon>
        <taxon>Tracheophyta</taxon>
        <taxon>Spermatophyta</taxon>
        <taxon>Magnoliopsida</taxon>
        <taxon>eudicotyledons</taxon>
        <taxon>Gunneridae</taxon>
        <taxon>Pentapetalae</taxon>
        <taxon>rosids</taxon>
        <taxon>fabids</taxon>
        <taxon>Rosales</taxon>
        <taxon>Rosaceae</taxon>
        <taxon>Amygdaloideae</taxon>
        <taxon>Amygdaleae</taxon>
        <taxon>Prunus</taxon>
    </lineage>
</organism>
<reference evidence="2 3" key="1">
    <citation type="journal article" date="2013" name="Nat. Genet.">
        <title>The high-quality draft genome of peach (Prunus persica) identifies unique patterns of genetic diversity, domestication and genome evolution.</title>
        <authorList>
            <consortium name="International Peach Genome Initiative"/>
            <person name="Verde I."/>
            <person name="Abbott A.G."/>
            <person name="Scalabrin S."/>
            <person name="Jung S."/>
            <person name="Shu S."/>
            <person name="Marroni F."/>
            <person name="Zhebentyayeva T."/>
            <person name="Dettori M.T."/>
            <person name="Grimwood J."/>
            <person name="Cattonaro F."/>
            <person name="Zuccolo A."/>
            <person name="Rossini L."/>
            <person name="Jenkins J."/>
            <person name="Vendramin E."/>
            <person name="Meisel L.A."/>
            <person name="Decroocq V."/>
            <person name="Sosinski B."/>
            <person name="Prochnik S."/>
            <person name="Mitros T."/>
            <person name="Policriti A."/>
            <person name="Cipriani G."/>
            <person name="Dondini L."/>
            <person name="Ficklin S."/>
            <person name="Goodstein D.M."/>
            <person name="Xuan P."/>
            <person name="Del Fabbro C."/>
            <person name="Aramini V."/>
            <person name="Copetti D."/>
            <person name="Gonzalez S."/>
            <person name="Horner D.S."/>
            <person name="Falchi R."/>
            <person name="Lucas S."/>
            <person name="Mica E."/>
            <person name="Maldonado J."/>
            <person name="Lazzari B."/>
            <person name="Bielenberg D."/>
            <person name="Pirona R."/>
            <person name="Miculan M."/>
            <person name="Barakat A."/>
            <person name="Testolin R."/>
            <person name="Stella A."/>
            <person name="Tartarini S."/>
            <person name="Tonutti P."/>
            <person name="Arus P."/>
            <person name="Orellana A."/>
            <person name="Wells C."/>
            <person name="Main D."/>
            <person name="Vizzotto G."/>
            <person name="Silva H."/>
            <person name="Salamini F."/>
            <person name="Schmutz J."/>
            <person name="Morgante M."/>
            <person name="Rokhsar D.S."/>
        </authorList>
    </citation>
    <scope>NUCLEOTIDE SEQUENCE [LARGE SCALE GENOMIC DNA]</scope>
    <source>
        <strain evidence="3">cv. Nemared</strain>
    </source>
</reference>
<keyword evidence="3" id="KW-1185">Reference proteome</keyword>
<evidence type="ECO:0000313" key="2">
    <source>
        <dbReference type="EMBL" id="ONI05850.1"/>
    </source>
</evidence>
<dbReference type="InterPro" id="IPR036691">
    <property type="entry name" value="Endo/exonu/phosph_ase_sf"/>
</dbReference>
<feature type="compositionally biased region" description="Basic residues" evidence="1">
    <location>
        <begin position="27"/>
        <end position="36"/>
    </location>
</feature>
<dbReference type="SUPFAM" id="SSF56219">
    <property type="entry name" value="DNase I-like"/>
    <property type="match status" value="1"/>
</dbReference>
<dbReference type="PANTHER" id="PTHR35218:SF9">
    <property type="entry name" value="ENDONUCLEASE_EXONUCLEASE_PHOSPHATASE DOMAIN-CONTAINING PROTEIN"/>
    <property type="match status" value="1"/>
</dbReference>